<evidence type="ECO:0000259" key="1">
    <source>
        <dbReference type="PROSITE" id="PS51704"/>
    </source>
</evidence>
<name>A0ABS3DYD8_9BACI</name>
<dbReference type="Proteomes" id="UP000663970">
    <property type="component" value="Unassembled WGS sequence"/>
</dbReference>
<dbReference type="RefSeq" id="WP_206934786.1">
    <property type="nucleotide sequence ID" value="NZ_JAEKJY010000004.1"/>
</dbReference>
<dbReference type="SUPFAM" id="SSF51695">
    <property type="entry name" value="PLC-like phosphodiesterases"/>
    <property type="match status" value="1"/>
</dbReference>
<dbReference type="CDD" id="cd08566">
    <property type="entry name" value="GDPD_AtGDE_like"/>
    <property type="match status" value="1"/>
</dbReference>
<accession>A0ABS3DYD8</accession>
<sequence length="285" mass="32350">MAGKKEYQHINGLLSRKLEEKQVLTAVHRGLPGGNIIENTIPAFQAALRLRSDALEIDVSRTADGNFYLFHDGEEKRLFGVDQNIREMTTEAVAAMTYYNSLSLPVSYRVESLDDGLRFLKGDTLLNIDRSWQDWAELLPLLDGYDMMDQLILKSPVHRDYLGQLQNHERKYMYMPIVQTVEELEVVMSSPGINLVGIELIADSEDHPLFDDAVIRRVHDAGLFVWANAITLDDEKILYAGLDDNTSLIHGPEHGWGRLIDKGVDMIQTDWPSLLVPYIDGKLNR</sequence>
<reference evidence="2 3" key="1">
    <citation type="submission" date="2020-12" db="EMBL/GenBank/DDBJ databases">
        <title>Oil enriched cultivation method for isolating marine PHA-producing bacteria.</title>
        <authorList>
            <person name="Zheng W."/>
            <person name="Yu S."/>
            <person name="Huang Y."/>
        </authorList>
    </citation>
    <scope>NUCLEOTIDE SEQUENCE [LARGE SCALE GENOMIC DNA]</scope>
    <source>
        <strain evidence="2 3">SY-2-6</strain>
    </source>
</reference>
<dbReference type="InterPro" id="IPR030395">
    <property type="entry name" value="GP_PDE_dom"/>
</dbReference>
<proteinExistence type="predicted"/>
<comment type="caution">
    <text evidence="2">The sequence shown here is derived from an EMBL/GenBank/DDBJ whole genome shotgun (WGS) entry which is preliminary data.</text>
</comment>
<dbReference type="InterPro" id="IPR017946">
    <property type="entry name" value="PLC-like_Pdiesterase_TIM-brl"/>
</dbReference>
<dbReference type="PANTHER" id="PTHR46211">
    <property type="entry name" value="GLYCEROPHOSPHORYL DIESTER PHOSPHODIESTERASE"/>
    <property type="match status" value="1"/>
</dbReference>
<organism evidence="2 3">
    <name type="scientific">Halobacillus kuroshimensis</name>
    <dbReference type="NCBI Taxonomy" id="302481"/>
    <lineage>
        <taxon>Bacteria</taxon>
        <taxon>Bacillati</taxon>
        <taxon>Bacillota</taxon>
        <taxon>Bacilli</taxon>
        <taxon>Bacillales</taxon>
        <taxon>Bacillaceae</taxon>
        <taxon>Halobacillus</taxon>
    </lineage>
</organism>
<gene>
    <name evidence="2" type="ORF">JF544_14025</name>
</gene>
<keyword evidence="3" id="KW-1185">Reference proteome</keyword>
<feature type="domain" description="GP-PDE" evidence="1">
    <location>
        <begin position="23"/>
        <end position="279"/>
    </location>
</feature>
<evidence type="ECO:0000313" key="3">
    <source>
        <dbReference type="Proteomes" id="UP000663970"/>
    </source>
</evidence>
<protein>
    <submittedName>
        <fullName evidence="2">Glycerophosphodiester phosphodiesterase family protein</fullName>
    </submittedName>
</protein>
<dbReference type="EMBL" id="JAEKJY010000004">
    <property type="protein sequence ID" value="MBN8236381.1"/>
    <property type="molecule type" value="Genomic_DNA"/>
</dbReference>
<dbReference type="PROSITE" id="PS51704">
    <property type="entry name" value="GP_PDE"/>
    <property type="match status" value="1"/>
</dbReference>
<dbReference type="Pfam" id="PF16387">
    <property type="entry name" value="DUF4996"/>
    <property type="match status" value="1"/>
</dbReference>
<dbReference type="PANTHER" id="PTHR46211:SF14">
    <property type="entry name" value="GLYCEROPHOSPHODIESTER PHOSPHODIESTERASE"/>
    <property type="match status" value="1"/>
</dbReference>
<dbReference type="Gene3D" id="3.20.20.190">
    <property type="entry name" value="Phosphatidylinositol (PI) phosphodiesterase"/>
    <property type="match status" value="1"/>
</dbReference>
<dbReference type="InterPro" id="IPR032160">
    <property type="entry name" value="DUF4996"/>
</dbReference>
<evidence type="ECO:0000313" key="2">
    <source>
        <dbReference type="EMBL" id="MBN8236381.1"/>
    </source>
</evidence>